<protein>
    <recommendedName>
        <fullName evidence="2">ARB-07466-like C-terminal domain-containing protein</fullName>
    </recommendedName>
</protein>
<gene>
    <name evidence="3" type="ORF">FMAN_12566</name>
</gene>
<feature type="signal peptide" evidence="1">
    <location>
        <begin position="1"/>
        <end position="21"/>
    </location>
</feature>
<dbReference type="VEuPathDB" id="FungiDB:FMAN_12566"/>
<proteinExistence type="predicted"/>
<feature type="domain" description="ARB-07466-like C-terminal" evidence="2">
    <location>
        <begin position="117"/>
        <end position="230"/>
    </location>
</feature>
<reference evidence="4" key="1">
    <citation type="journal article" date="2016" name="Genome Biol. Evol.">
        <title>Comparative 'omics' of the Fusarium fujikuroi species complex highlights differences in genetic potential and metabolite synthesis.</title>
        <authorList>
            <person name="Niehaus E.-M."/>
            <person name="Muensterkoetter M."/>
            <person name="Proctor R.H."/>
            <person name="Brown D.W."/>
            <person name="Sharon A."/>
            <person name="Idan Y."/>
            <person name="Oren-Young L."/>
            <person name="Sieber C.M."/>
            <person name="Novak O."/>
            <person name="Pencik A."/>
            <person name="Tarkowska D."/>
            <person name="Hromadova K."/>
            <person name="Freeman S."/>
            <person name="Maymon M."/>
            <person name="Elazar M."/>
            <person name="Youssef S.A."/>
            <person name="El-Shabrawy E.S.M."/>
            <person name="Shalaby A.B.A."/>
            <person name="Houterman P."/>
            <person name="Brock N.L."/>
            <person name="Burkhardt I."/>
            <person name="Tsavkelova E.A."/>
            <person name="Dickschat J.S."/>
            <person name="Galuszka P."/>
            <person name="Gueldener U."/>
            <person name="Tudzynski B."/>
        </authorList>
    </citation>
    <scope>NUCLEOTIDE SEQUENCE [LARGE SCALE GENOMIC DNA]</scope>
    <source>
        <strain evidence="4">MRC7560</strain>
    </source>
</reference>
<accession>A0A1L7TA73</accession>
<evidence type="ECO:0000313" key="3">
    <source>
        <dbReference type="EMBL" id="CVK93033.1"/>
    </source>
</evidence>
<keyword evidence="4" id="KW-1185">Reference proteome</keyword>
<dbReference type="GeneID" id="65091816"/>
<sequence>MHSSTLSLFFTLLLSSHSLCATNEPCYGPSGRAGVCITEASCTSAGGTAISGACPADAANIKCCSKPTCSSGNCRWSSDCAGASASNQCPGPAQMKCCSSAATGFGGYSAPTIPAVGACKQVSVNAAKAVVNQFPGRIREIGCKRDCSCPGSSDHCCGLATDFMCSDAGGSATLSGKEIAEWCMRNRNTLNLKYVIWGQKIWTTSVDKTEKNWENWRTMEDRGDLTQNHWWGPCPRLLQWIEPKLARMEIWRYQGTNIEELPAPLRFGQNISSSLGHSTSYSNFNTVRSVTALWYLV</sequence>
<keyword evidence="1" id="KW-0732">Signal</keyword>
<evidence type="ECO:0000256" key="1">
    <source>
        <dbReference type="SAM" id="SignalP"/>
    </source>
</evidence>
<evidence type="ECO:0000259" key="2">
    <source>
        <dbReference type="Pfam" id="PF26571"/>
    </source>
</evidence>
<dbReference type="AlphaFoldDB" id="A0A1L7TA73"/>
<dbReference type="InterPro" id="IPR058593">
    <property type="entry name" value="ARB_07466-like_C"/>
</dbReference>
<name>A0A1L7TA73_FUSMA</name>
<organism evidence="3 4">
    <name type="scientific">Fusarium mangiferae</name>
    <name type="common">Mango malformation disease fungus</name>
    <dbReference type="NCBI Taxonomy" id="192010"/>
    <lineage>
        <taxon>Eukaryota</taxon>
        <taxon>Fungi</taxon>
        <taxon>Dikarya</taxon>
        <taxon>Ascomycota</taxon>
        <taxon>Pezizomycotina</taxon>
        <taxon>Sordariomycetes</taxon>
        <taxon>Hypocreomycetidae</taxon>
        <taxon>Hypocreales</taxon>
        <taxon>Nectriaceae</taxon>
        <taxon>Fusarium</taxon>
        <taxon>Fusarium fujikuroi species complex</taxon>
    </lineage>
</organism>
<evidence type="ECO:0000313" key="4">
    <source>
        <dbReference type="Proteomes" id="UP000184255"/>
    </source>
</evidence>
<dbReference type="Proteomes" id="UP000184255">
    <property type="component" value="Unassembled WGS sequence"/>
</dbReference>
<dbReference type="EMBL" id="FCQH01000005">
    <property type="protein sequence ID" value="CVK93033.1"/>
    <property type="molecule type" value="Genomic_DNA"/>
</dbReference>
<dbReference type="Pfam" id="PF26571">
    <property type="entry name" value="VldE"/>
    <property type="match status" value="1"/>
</dbReference>
<feature type="chain" id="PRO_5012046879" description="ARB-07466-like C-terminal domain-containing protein" evidence="1">
    <location>
        <begin position="22"/>
        <end position="297"/>
    </location>
</feature>
<dbReference type="RefSeq" id="XP_041682007.1">
    <property type="nucleotide sequence ID" value="XM_041831445.1"/>
</dbReference>
<comment type="caution">
    <text evidence="3">The sequence shown here is derived from an EMBL/GenBank/DDBJ whole genome shotgun (WGS) entry which is preliminary data.</text>
</comment>